<evidence type="ECO:0000256" key="9">
    <source>
        <dbReference type="ARBA" id="ARBA00023277"/>
    </source>
</evidence>
<dbReference type="EC" id="2.7.7.12" evidence="10"/>
<organism evidence="13 14">
    <name type="scientific">Clostridium neuense</name>
    <dbReference type="NCBI Taxonomy" id="1728934"/>
    <lineage>
        <taxon>Bacteria</taxon>
        <taxon>Bacillati</taxon>
        <taxon>Bacillota</taxon>
        <taxon>Clostridia</taxon>
        <taxon>Eubacteriales</taxon>
        <taxon>Clostridiaceae</taxon>
        <taxon>Clostridium</taxon>
    </lineage>
</organism>
<dbReference type="Pfam" id="PF01087">
    <property type="entry name" value="GalP_UDP_transf"/>
    <property type="match status" value="1"/>
</dbReference>
<evidence type="ECO:0000259" key="11">
    <source>
        <dbReference type="Pfam" id="PF01087"/>
    </source>
</evidence>
<keyword evidence="7 10" id="KW-0548">Nucleotidyltransferase</keyword>
<dbReference type="PANTHER" id="PTHR39191:SF1">
    <property type="entry name" value="DUF4922 DOMAIN-CONTAINING PROTEIN"/>
    <property type="match status" value="1"/>
</dbReference>
<evidence type="ECO:0000256" key="2">
    <source>
        <dbReference type="ARBA" id="ARBA00004496"/>
    </source>
</evidence>
<comment type="similarity">
    <text evidence="4 10">Belongs to the galactose-1-phosphate uridylyltransferase type 2 family.</text>
</comment>
<evidence type="ECO:0000259" key="12">
    <source>
        <dbReference type="Pfam" id="PF02744"/>
    </source>
</evidence>
<keyword evidence="5 10" id="KW-0963">Cytoplasm</keyword>
<evidence type="ECO:0000256" key="1">
    <source>
        <dbReference type="ARBA" id="ARBA00001107"/>
    </source>
</evidence>
<evidence type="ECO:0000256" key="3">
    <source>
        <dbReference type="ARBA" id="ARBA00004947"/>
    </source>
</evidence>
<keyword evidence="6 10" id="KW-0808">Transferase</keyword>
<dbReference type="InterPro" id="IPR000766">
    <property type="entry name" value="GalP_uridyl_Trfase_II"/>
</dbReference>
<dbReference type="HAMAP" id="MF_00571">
    <property type="entry name" value="GalP_UDP_trans"/>
    <property type="match status" value="1"/>
</dbReference>
<accession>A0ABW8TFR6</accession>
<evidence type="ECO:0000256" key="6">
    <source>
        <dbReference type="ARBA" id="ARBA00022679"/>
    </source>
</evidence>
<keyword evidence="14" id="KW-1185">Reference proteome</keyword>
<comment type="subcellular location">
    <subcellularLocation>
        <location evidence="2 10">Cytoplasm</location>
    </subcellularLocation>
</comment>
<keyword evidence="8 10" id="KW-0299">Galactose metabolism</keyword>
<protein>
    <recommendedName>
        <fullName evidence="10">Galactose-1-phosphate uridylyltransferase</fullName>
        <shortName evidence="10">Gal-1-P uridylyltransferase</shortName>
        <ecNumber evidence="10">2.7.7.12</ecNumber>
    </recommendedName>
    <alternativeName>
        <fullName evidence="10">UDP-glucose--hexose-1-phosphate uridylyltransferase</fullName>
    </alternativeName>
</protein>
<gene>
    <name evidence="10 13" type="primary">galT</name>
    <name evidence="13" type="ORF">ACJDT4_13050</name>
</gene>
<comment type="caution">
    <text evidence="13">The sequence shown here is derived from an EMBL/GenBank/DDBJ whole genome shotgun (WGS) entry which is preliminary data.</text>
</comment>
<evidence type="ECO:0000256" key="4">
    <source>
        <dbReference type="ARBA" id="ARBA00008706"/>
    </source>
</evidence>
<dbReference type="EMBL" id="JBJIAA010000010">
    <property type="protein sequence ID" value="MFL0251346.1"/>
    <property type="molecule type" value="Genomic_DNA"/>
</dbReference>
<feature type="domain" description="Galactose-1-phosphate uridyl transferase C-terminal" evidence="12">
    <location>
        <begin position="246"/>
        <end position="439"/>
    </location>
</feature>
<evidence type="ECO:0000256" key="8">
    <source>
        <dbReference type="ARBA" id="ARBA00023144"/>
    </source>
</evidence>
<evidence type="ECO:0000256" key="10">
    <source>
        <dbReference type="HAMAP-Rule" id="MF_00571"/>
    </source>
</evidence>
<keyword evidence="9 10" id="KW-0119">Carbohydrate metabolism</keyword>
<evidence type="ECO:0000256" key="7">
    <source>
        <dbReference type="ARBA" id="ARBA00022695"/>
    </source>
</evidence>
<reference evidence="13 14" key="1">
    <citation type="submission" date="2024-11" db="EMBL/GenBank/DDBJ databases">
        <authorList>
            <person name="Heng Y.C."/>
            <person name="Lim A.C.H."/>
            <person name="Lee J.K.Y."/>
            <person name="Kittelmann S."/>
        </authorList>
    </citation>
    <scope>NUCLEOTIDE SEQUENCE [LARGE SCALE GENOMIC DNA]</scope>
    <source>
        <strain evidence="13 14">WILCCON 0114</strain>
    </source>
</reference>
<dbReference type="PIRSF" id="PIRSF006005">
    <property type="entry name" value="GalT_BS"/>
    <property type="match status" value="1"/>
</dbReference>
<dbReference type="Pfam" id="PF02744">
    <property type="entry name" value="GalP_UDP_tr_C"/>
    <property type="match status" value="1"/>
</dbReference>
<dbReference type="GO" id="GO:0008108">
    <property type="term" value="F:UDP-glucose:hexose-1-phosphate uridylyltransferase activity"/>
    <property type="evidence" value="ECO:0007669"/>
    <property type="project" value="UniProtKB-EC"/>
</dbReference>
<feature type="domain" description="Galactose-1-phosphate uridyl transferase N-terminal" evidence="11">
    <location>
        <begin position="20"/>
        <end position="229"/>
    </location>
</feature>
<evidence type="ECO:0000256" key="5">
    <source>
        <dbReference type="ARBA" id="ARBA00022490"/>
    </source>
</evidence>
<dbReference type="NCBIfam" id="TIGR01239">
    <property type="entry name" value="galT_2"/>
    <property type="match status" value="1"/>
</dbReference>
<name>A0ABW8TFR6_9CLOT</name>
<evidence type="ECO:0000313" key="13">
    <source>
        <dbReference type="EMBL" id="MFL0251346.1"/>
    </source>
</evidence>
<dbReference type="PANTHER" id="PTHR39191">
    <property type="entry name" value="GALACTOSE-1-PHOSPHATE URIDYLYLTRANSFERASE"/>
    <property type="match status" value="1"/>
</dbReference>
<comment type="catalytic activity">
    <reaction evidence="1 10">
        <text>alpha-D-galactose 1-phosphate + UDP-alpha-D-glucose = alpha-D-glucose 1-phosphate + UDP-alpha-D-galactose</text>
        <dbReference type="Rhea" id="RHEA:13989"/>
        <dbReference type="ChEBI" id="CHEBI:58336"/>
        <dbReference type="ChEBI" id="CHEBI:58601"/>
        <dbReference type="ChEBI" id="CHEBI:58885"/>
        <dbReference type="ChEBI" id="CHEBI:66914"/>
        <dbReference type="EC" id="2.7.7.12"/>
    </reaction>
</comment>
<dbReference type="RefSeq" id="WP_406788006.1">
    <property type="nucleotide sequence ID" value="NZ_JBJIAA010000010.1"/>
</dbReference>
<sequence>MDLQEKIQALVHKAIESDLIEKEDEIYCTNQVIELFGLKDIEEKDIHDKEETIPDILEELMDFAVESNMIEDLSSEKDILESKVMNCFISKPSEVIKSFYKKYNENPARATNYFYELSKNSNYIKTKSIAKNISYKVGTEYGDLDITINLSKPEKNPKDIAKAKEVKSTNYPKCLLCIENEGYAGRINHPARSNHRIIPIDLLDEKWYLQYSPYSYYNEHCIVLCEEHRDMKIDKAMFKRLLEFIEKFPHYFIGSNADLPIVGGSILTHDHCQGGNYDFPMAKAGEDYAFRVAGFNDIKFSVVKWPMSVIRLRGENANSIVEASNYILDKWRGYSDEASEVLAFTDNTPHNTITPIARKRNNAYEMDLVLRNNRTSKEHPLGIFHPHEDVQHIKKENIGLIEVMGLAVLPARLKIELKEVEKYILDEENSIAEYHVKWADELKEKYAKEITAKTVSDIVKKETGYIFLRVLEDAGVFKRNEAGKAGFEKFINYL</sequence>
<dbReference type="InterPro" id="IPR005850">
    <property type="entry name" value="GalP_Utransf_C"/>
</dbReference>
<proteinExistence type="inferred from homology"/>
<dbReference type="InterPro" id="IPR005849">
    <property type="entry name" value="GalP_Utransf_N"/>
</dbReference>
<dbReference type="Proteomes" id="UP001623592">
    <property type="component" value="Unassembled WGS sequence"/>
</dbReference>
<dbReference type="NCBIfam" id="NF003629">
    <property type="entry name" value="PRK05270.1-2"/>
    <property type="match status" value="1"/>
</dbReference>
<comment type="pathway">
    <text evidence="3 10">Carbohydrate metabolism; galactose metabolism.</text>
</comment>
<evidence type="ECO:0000313" key="14">
    <source>
        <dbReference type="Proteomes" id="UP001623592"/>
    </source>
</evidence>
<dbReference type="NCBIfam" id="NF003633">
    <property type="entry name" value="PRK05270.2-2"/>
    <property type="match status" value="1"/>
</dbReference>